<feature type="compositionally biased region" description="Polar residues" evidence="2">
    <location>
        <begin position="255"/>
        <end position="265"/>
    </location>
</feature>
<evidence type="ECO:0000313" key="3">
    <source>
        <dbReference type="EMBL" id="KAJ1174535.1"/>
    </source>
</evidence>
<feature type="compositionally biased region" description="Basic and acidic residues" evidence="2">
    <location>
        <begin position="269"/>
        <end position="278"/>
    </location>
</feature>
<evidence type="ECO:0000256" key="1">
    <source>
        <dbReference type="SAM" id="Coils"/>
    </source>
</evidence>
<dbReference type="Proteomes" id="UP001066276">
    <property type="component" value="Chromosome 4_1"/>
</dbReference>
<dbReference type="InterPro" id="IPR004244">
    <property type="entry name" value="Transposase_22"/>
</dbReference>
<keyword evidence="4" id="KW-1185">Reference proteome</keyword>
<dbReference type="InterPro" id="IPR042566">
    <property type="entry name" value="L1_C"/>
</dbReference>
<protein>
    <submittedName>
        <fullName evidence="3">Uncharacterized protein</fullName>
    </submittedName>
</protein>
<comment type="caution">
    <text evidence="3">The sequence shown here is derived from an EMBL/GenBank/DDBJ whole genome shotgun (WGS) entry which is preliminary data.</text>
</comment>
<name>A0AAV7TD77_PLEWA</name>
<evidence type="ECO:0000313" key="4">
    <source>
        <dbReference type="Proteomes" id="UP001066276"/>
    </source>
</evidence>
<dbReference type="Gene3D" id="3.30.250.20">
    <property type="entry name" value="L1 transposable element, C-terminal domain"/>
    <property type="match status" value="1"/>
</dbReference>
<dbReference type="AlphaFoldDB" id="A0AAV7TD77"/>
<dbReference type="PANTHER" id="PTHR11505">
    <property type="entry name" value="L1 TRANSPOSABLE ELEMENT-RELATED"/>
    <property type="match status" value="1"/>
</dbReference>
<organism evidence="3 4">
    <name type="scientific">Pleurodeles waltl</name>
    <name type="common">Iberian ribbed newt</name>
    <dbReference type="NCBI Taxonomy" id="8319"/>
    <lineage>
        <taxon>Eukaryota</taxon>
        <taxon>Metazoa</taxon>
        <taxon>Chordata</taxon>
        <taxon>Craniata</taxon>
        <taxon>Vertebrata</taxon>
        <taxon>Euteleostomi</taxon>
        <taxon>Amphibia</taxon>
        <taxon>Batrachia</taxon>
        <taxon>Caudata</taxon>
        <taxon>Salamandroidea</taxon>
        <taxon>Salamandridae</taxon>
        <taxon>Pleurodelinae</taxon>
        <taxon>Pleurodeles</taxon>
    </lineage>
</organism>
<proteinExistence type="predicted"/>
<feature type="region of interest" description="Disordered" evidence="2">
    <location>
        <begin position="251"/>
        <end position="278"/>
    </location>
</feature>
<gene>
    <name evidence="3" type="ORF">NDU88_006356</name>
</gene>
<accession>A0AAV7TD77</accession>
<sequence>MVELGPSEGGGQPLTRIFMEQLFGALREDFATLKQEIAAEVKDLKREVADLGQCVETLEQTHDTHEEKLDCHRRELLTLQYKNQGLQYKLEDLDNRLSCSNIHIKGILPQAVTGTLEDFVVRLFCHLAPDLKEQNIVLGRKHRAGRPARSPGQAQDILTCLHFYKQRDSIMAAVCDQMLIEFEGHWISLFQDLLMLKLQLRRAVQPVKYFLREKSLRTKWGHHFRLYFVWQNETHSISTLEEAQRLAGMPPHLGDQTQQLASQVQPPRADSRCSKTHT</sequence>
<feature type="coiled-coil region" evidence="1">
    <location>
        <begin position="27"/>
        <end position="75"/>
    </location>
</feature>
<dbReference type="EMBL" id="JANPWB010000007">
    <property type="protein sequence ID" value="KAJ1174535.1"/>
    <property type="molecule type" value="Genomic_DNA"/>
</dbReference>
<keyword evidence="1" id="KW-0175">Coiled coil</keyword>
<evidence type="ECO:0000256" key="2">
    <source>
        <dbReference type="SAM" id="MobiDB-lite"/>
    </source>
</evidence>
<reference evidence="3" key="1">
    <citation type="journal article" date="2022" name="bioRxiv">
        <title>Sequencing and chromosome-scale assembly of the giantPleurodeles waltlgenome.</title>
        <authorList>
            <person name="Brown T."/>
            <person name="Elewa A."/>
            <person name="Iarovenko S."/>
            <person name="Subramanian E."/>
            <person name="Araus A.J."/>
            <person name="Petzold A."/>
            <person name="Susuki M."/>
            <person name="Suzuki K.-i.T."/>
            <person name="Hayashi T."/>
            <person name="Toyoda A."/>
            <person name="Oliveira C."/>
            <person name="Osipova E."/>
            <person name="Leigh N.D."/>
            <person name="Simon A."/>
            <person name="Yun M.H."/>
        </authorList>
    </citation>
    <scope>NUCLEOTIDE SEQUENCE</scope>
    <source>
        <strain evidence="3">20211129_DDA</strain>
        <tissue evidence="3">Liver</tissue>
    </source>
</reference>